<keyword evidence="2" id="KW-1185">Reference proteome</keyword>
<organism evidence="1 2">
    <name type="scientific">Amycolatopsis pigmentata</name>
    <dbReference type="NCBI Taxonomy" id="450801"/>
    <lineage>
        <taxon>Bacteria</taxon>
        <taxon>Bacillati</taxon>
        <taxon>Actinomycetota</taxon>
        <taxon>Actinomycetes</taxon>
        <taxon>Pseudonocardiales</taxon>
        <taxon>Pseudonocardiaceae</taxon>
        <taxon>Amycolatopsis</taxon>
    </lineage>
</organism>
<reference evidence="2" key="1">
    <citation type="journal article" date="2019" name="Int. J. Syst. Evol. Microbiol.">
        <title>The Global Catalogue of Microorganisms (GCM) 10K type strain sequencing project: providing services to taxonomists for standard genome sequencing and annotation.</title>
        <authorList>
            <consortium name="The Broad Institute Genomics Platform"/>
            <consortium name="The Broad Institute Genome Sequencing Center for Infectious Disease"/>
            <person name="Wu L."/>
            <person name="Ma J."/>
        </authorList>
    </citation>
    <scope>NUCLEOTIDE SEQUENCE [LARGE SCALE GENOMIC DNA]</scope>
    <source>
        <strain evidence="2">CGMCC 4.7645</strain>
    </source>
</reference>
<evidence type="ECO:0000313" key="1">
    <source>
        <dbReference type="EMBL" id="MFD2415412.1"/>
    </source>
</evidence>
<proteinExistence type="predicted"/>
<protein>
    <submittedName>
        <fullName evidence="1">Uncharacterized protein</fullName>
    </submittedName>
</protein>
<sequence length="300" mass="32185">MINKLAREEVARFPALTPEGGWQPADLEDMVGKFLAERLEKVTPNLLALASDDASVGRLLRKSIRHWLIDQARQTAVGAVRRTVEKVLADEKGVEQVPSGELGAGRWRLASTAGMPWSGALADLVVAARTVSNVNIPKWSSVARRPPMADRASIAAVIHAVLTAAGGSLEVAQMVEVFVARFPAVLDPATVPLPGAVEFDARDGTTQTPEEQVIAVEEEIDAATTAISVVAMLSPQEREIVRRFGDIPAIQTLLNCGRTQAYHHAKRLREKLTQLVGDSDDVRATGLEVIRLCGGPASQG</sequence>
<name>A0ABW5FNL0_9PSEU</name>
<accession>A0ABW5FNL0</accession>
<evidence type="ECO:0000313" key="2">
    <source>
        <dbReference type="Proteomes" id="UP001597417"/>
    </source>
</evidence>
<comment type="caution">
    <text evidence="1">The sequence shown here is derived from an EMBL/GenBank/DDBJ whole genome shotgun (WGS) entry which is preliminary data.</text>
</comment>
<dbReference type="EMBL" id="JBHUKR010000004">
    <property type="protein sequence ID" value="MFD2415412.1"/>
    <property type="molecule type" value="Genomic_DNA"/>
</dbReference>
<dbReference type="RefSeq" id="WP_378261184.1">
    <property type="nucleotide sequence ID" value="NZ_JBHUKR010000004.1"/>
</dbReference>
<dbReference type="Proteomes" id="UP001597417">
    <property type="component" value="Unassembled WGS sequence"/>
</dbReference>
<gene>
    <name evidence="1" type="ORF">ACFSXZ_03620</name>
</gene>